<evidence type="ECO:0000256" key="1">
    <source>
        <dbReference type="ARBA" id="ARBA00001933"/>
    </source>
</evidence>
<dbReference type="AlphaFoldDB" id="M1ATS2"/>
<keyword evidence="4" id="KW-0808">Transferase</keyword>
<evidence type="ECO:0000313" key="6">
    <source>
        <dbReference type="EnsemblPlants" id="PGSC0003DMT400030117"/>
    </source>
</evidence>
<evidence type="ECO:0000256" key="5">
    <source>
        <dbReference type="ARBA" id="ARBA00022898"/>
    </source>
</evidence>
<organism evidence="6 7">
    <name type="scientific">Solanum tuberosum</name>
    <name type="common">Potato</name>
    <dbReference type="NCBI Taxonomy" id="4113"/>
    <lineage>
        <taxon>Eukaryota</taxon>
        <taxon>Viridiplantae</taxon>
        <taxon>Streptophyta</taxon>
        <taxon>Embryophyta</taxon>
        <taxon>Tracheophyta</taxon>
        <taxon>Spermatophyta</taxon>
        <taxon>Magnoliopsida</taxon>
        <taxon>eudicotyledons</taxon>
        <taxon>Gunneridae</taxon>
        <taxon>Pentapetalae</taxon>
        <taxon>asterids</taxon>
        <taxon>lamiids</taxon>
        <taxon>Solanales</taxon>
        <taxon>Solanaceae</taxon>
        <taxon>Solanoideae</taxon>
        <taxon>Solaneae</taxon>
        <taxon>Solanum</taxon>
    </lineage>
</organism>
<proteinExistence type="inferred from homology"/>
<dbReference type="InterPro" id="IPR036038">
    <property type="entry name" value="Aminotransferase-like"/>
</dbReference>
<dbReference type="OMA" id="TFNIFIV"/>
<dbReference type="InterPro" id="IPR043132">
    <property type="entry name" value="BCAT-like_C"/>
</dbReference>
<accession>M1ATS2</accession>
<dbReference type="Gene3D" id="3.30.470.10">
    <property type="match status" value="1"/>
</dbReference>
<dbReference type="InterPro" id="IPR005786">
    <property type="entry name" value="B_amino_transII"/>
</dbReference>
<evidence type="ECO:0000256" key="2">
    <source>
        <dbReference type="ARBA" id="ARBA00009320"/>
    </source>
</evidence>
<reference evidence="6" key="2">
    <citation type="submission" date="2015-06" db="UniProtKB">
        <authorList>
            <consortium name="EnsemblPlants"/>
        </authorList>
    </citation>
    <scope>IDENTIFICATION</scope>
    <source>
        <strain evidence="6">DM1-3 516 R44</strain>
    </source>
</reference>
<dbReference type="GO" id="GO:0004084">
    <property type="term" value="F:branched-chain-amino-acid transaminase activity"/>
    <property type="evidence" value="ECO:0007669"/>
    <property type="project" value="InterPro"/>
</dbReference>
<comment type="similarity">
    <text evidence="2">Belongs to the class-IV pyridoxal-phosphate-dependent aminotransferase family.</text>
</comment>
<dbReference type="Proteomes" id="UP000011115">
    <property type="component" value="Unassembled WGS sequence"/>
</dbReference>
<dbReference type="InParanoid" id="M1ATS2"/>
<keyword evidence="5" id="KW-0663">Pyridoxal phosphate</keyword>
<dbReference type="EnsemblPlants" id="PGSC0003DMT400030117">
    <property type="protein sequence ID" value="PGSC0003DMT400030117"/>
    <property type="gene ID" value="PGSC0003DMG401011540"/>
</dbReference>
<protein>
    <submittedName>
        <fullName evidence="6">Branched-chain-amino-acid aminotransferase</fullName>
    </submittedName>
</protein>
<dbReference type="PANTHER" id="PTHR42825">
    <property type="entry name" value="AMINO ACID AMINOTRANSFERASE"/>
    <property type="match status" value="1"/>
</dbReference>
<reference evidence="7" key="1">
    <citation type="journal article" date="2011" name="Nature">
        <title>Genome sequence and analysis of the tuber crop potato.</title>
        <authorList>
            <consortium name="The Potato Genome Sequencing Consortium"/>
        </authorList>
    </citation>
    <scope>NUCLEOTIDE SEQUENCE [LARGE SCALE GENOMIC DNA]</scope>
    <source>
        <strain evidence="7">cv. DM1-3 516 R44</strain>
    </source>
</reference>
<dbReference type="PaxDb" id="4113-PGSC0003DMT400030117"/>
<dbReference type="eggNOG" id="KOG0975">
    <property type="taxonomic scope" value="Eukaryota"/>
</dbReference>
<name>M1ATS2_SOLTU</name>
<comment type="cofactor">
    <cofactor evidence="1">
        <name>pyridoxal 5'-phosphate</name>
        <dbReference type="ChEBI" id="CHEBI:597326"/>
    </cofactor>
</comment>
<dbReference type="Gramene" id="PGSC0003DMT400030117">
    <property type="protein sequence ID" value="PGSC0003DMT400030117"/>
    <property type="gene ID" value="PGSC0003DMG401011540"/>
</dbReference>
<dbReference type="GO" id="GO:0009081">
    <property type="term" value="P:branched-chain amino acid metabolic process"/>
    <property type="evidence" value="ECO:0007669"/>
    <property type="project" value="InterPro"/>
</dbReference>
<dbReference type="HOGENOM" id="CLU_031922_1_1_1"/>
<evidence type="ECO:0000256" key="3">
    <source>
        <dbReference type="ARBA" id="ARBA00022576"/>
    </source>
</evidence>
<dbReference type="SUPFAM" id="SSF56752">
    <property type="entry name" value="D-aminoacid aminotransferase-like PLP-dependent enzymes"/>
    <property type="match status" value="1"/>
</dbReference>
<dbReference type="PANTHER" id="PTHR42825:SF29">
    <property type="entry name" value="BRANCHED-CHAIN-AMINO-ACID AMINOTRANSFERASE"/>
    <property type="match status" value="1"/>
</dbReference>
<evidence type="ECO:0000313" key="7">
    <source>
        <dbReference type="Proteomes" id="UP000011115"/>
    </source>
</evidence>
<keyword evidence="3" id="KW-0032">Aminotransferase</keyword>
<sequence>MDEAELRSGPILGLAPAPEYTFLVYACPVGNYFKEGTSSLNLYVEEDLHRASRGGAGGVKSITNYAPVLRAIKSAKDRGFSDVLYLDSINKKYIEEVEERLIEVEELNNVDEVFCTGTAVGIASVGSITYKGKRIEYKEKLTSKKLCSRLIEIQRGIIEDKRDWIVEIY</sequence>
<dbReference type="STRING" id="4113.M1ATS2"/>
<dbReference type="Gene3D" id="3.20.10.10">
    <property type="entry name" value="D-amino Acid Aminotransferase, subunit A, domain 2"/>
    <property type="match status" value="2"/>
</dbReference>
<keyword evidence="7" id="KW-1185">Reference proteome</keyword>
<dbReference type="InterPro" id="IPR043131">
    <property type="entry name" value="BCAT-like_N"/>
</dbReference>
<evidence type="ECO:0000256" key="4">
    <source>
        <dbReference type="ARBA" id="ARBA00022679"/>
    </source>
</evidence>